<comment type="caution">
    <text evidence="1">The sequence shown here is derived from an EMBL/GenBank/DDBJ whole genome shotgun (WGS) entry which is preliminary data.</text>
</comment>
<sequence length="64" mass="7049">CSTKIGLEYSRVCDRLRAARKVAVEETFNPIFTLANSSLTTSQATGIDIRLQCMSFNSTKSSET</sequence>
<organism evidence="1 2">
    <name type="scientific">Acaulospora colombiana</name>
    <dbReference type="NCBI Taxonomy" id="27376"/>
    <lineage>
        <taxon>Eukaryota</taxon>
        <taxon>Fungi</taxon>
        <taxon>Fungi incertae sedis</taxon>
        <taxon>Mucoromycota</taxon>
        <taxon>Glomeromycotina</taxon>
        <taxon>Glomeromycetes</taxon>
        <taxon>Diversisporales</taxon>
        <taxon>Acaulosporaceae</taxon>
        <taxon>Acaulospora</taxon>
    </lineage>
</organism>
<dbReference type="EMBL" id="CAJVPT010044786">
    <property type="protein sequence ID" value="CAG8734998.1"/>
    <property type="molecule type" value="Genomic_DNA"/>
</dbReference>
<protein>
    <submittedName>
        <fullName evidence="1">1113_t:CDS:1</fullName>
    </submittedName>
</protein>
<keyword evidence="2" id="KW-1185">Reference proteome</keyword>
<gene>
    <name evidence="1" type="ORF">ACOLOM_LOCUS11859</name>
</gene>
<dbReference type="Proteomes" id="UP000789525">
    <property type="component" value="Unassembled WGS sequence"/>
</dbReference>
<evidence type="ECO:0000313" key="1">
    <source>
        <dbReference type="EMBL" id="CAG8734998.1"/>
    </source>
</evidence>
<feature type="non-terminal residue" evidence="1">
    <location>
        <position position="64"/>
    </location>
</feature>
<evidence type="ECO:0000313" key="2">
    <source>
        <dbReference type="Proteomes" id="UP000789525"/>
    </source>
</evidence>
<accession>A0ACA9Q5T4</accession>
<feature type="non-terminal residue" evidence="1">
    <location>
        <position position="1"/>
    </location>
</feature>
<name>A0ACA9Q5T4_9GLOM</name>
<reference evidence="1" key="1">
    <citation type="submission" date="2021-06" db="EMBL/GenBank/DDBJ databases">
        <authorList>
            <person name="Kallberg Y."/>
            <person name="Tangrot J."/>
            <person name="Rosling A."/>
        </authorList>
    </citation>
    <scope>NUCLEOTIDE SEQUENCE</scope>
    <source>
        <strain evidence="1">CL356</strain>
    </source>
</reference>
<proteinExistence type="predicted"/>